<organism evidence="10 11">
    <name type="scientific">Prorocentrum cordatum</name>
    <dbReference type="NCBI Taxonomy" id="2364126"/>
    <lineage>
        <taxon>Eukaryota</taxon>
        <taxon>Sar</taxon>
        <taxon>Alveolata</taxon>
        <taxon>Dinophyceae</taxon>
        <taxon>Prorocentrales</taxon>
        <taxon>Prorocentraceae</taxon>
        <taxon>Prorocentrum</taxon>
    </lineage>
</organism>
<dbReference type="Pfam" id="PF00082">
    <property type="entry name" value="Peptidase_S8"/>
    <property type="match status" value="1"/>
</dbReference>
<dbReference type="Gene3D" id="3.40.50.200">
    <property type="entry name" value="Peptidase S8/S53 domain"/>
    <property type="match status" value="1"/>
</dbReference>
<dbReference type="Proteomes" id="UP001189429">
    <property type="component" value="Unassembled WGS sequence"/>
</dbReference>
<evidence type="ECO:0000256" key="2">
    <source>
        <dbReference type="ARBA" id="ARBA00022670"/>
    </source>
</evidence>
<feature type="region of interest" description="Disordered" evidence="8">
    <location>
        <begin position="1"/>
        <end position="36"/>
    </location>
</feature>
<gene>
    <name evidence="10" type="ORF">PCOR1329_LOCUS61900</name>
</gene>
<sequence length="246" mass="26839">MEEDSEEAEVMDAAEVSPDKEEDGSSASFKNVEKRSLRDVPSRELHASYAQCYYEPGTKCVEQLKSQNLWGLDRLDGGAAVTLDNQYEVRYRMGEGVHVYVLDTGIKTTHREFRFFGSHGDLDEDFRRAIPTIDVTSGTLKECDPTDRECAVDRNGHGTHVSATIGGVLYGVAKYATLHACKVLDDNSRGTVFGFMRALSWVQAKAIRPAVVSASLSAPGESLSIERVIDSVTQAGITVVVASGNQ</sequence>
<proteinExistence type="inferred from homology"/>
<reference evidence="10" key="1">
    <citation type="submission" date="2023-10" db="EMBL/GenBank/DDBJ databases">
        <authorList>
            <person name="Chen Y."/>
            <person name="Shah S."/>
            <person name="Dougan E. K."/>
            <person name="Thang M."/>
            <person name="Chan C."/>
        </authorList>
    </citation>
    <scope>NUCLEOTIDE SEQUENCE [LARGE SCALE GENOMIC DNA]</scope>
</reference>
<dbReference type="InterPro" id="IPR050131">
    <property type="entry name" value="Peptidase_S8_subtilisin-like"/>
</dbReference>
<keyword evidence="2" id="KW-0645">Protease</keyword>
<evidence type="ECO:0000256" key="7">
    <source>
        <dbReference type="PROSITE-ProRule" id="PRU01240"/>
    </source>
</evidence>
<feature type="compositionally biased region" description="Acidic residues" evidence="8">
    <location>
        <begin position="1"/>
        <end position="12"/>
    </location>
</feature>
<keyword evidence="3" id="KW-0378">Hydrolase</keyword>
<evidence type="ECO:0000256" key="1">
    <source>
        <dbReference type="ARBA" id="ARBA00011073"/>
    </source>
</evidence>
<evidence type="ECO:0000256" key="4">
    <source>
        <dbReference type="ARBA" id="ARBA00022825"/>
    </source>
</evidence>
<comment type="caution">
    <text evidence="10">The sequence shown here is derived from an EMBL/GenBank/DDBJ whole genome shotgun (WGS) entry which is preliminary data.</text>
</comment>
<dbReference type="InterPro" id="IPR000209">
    <property type="entry name" value="Peptidase_S8/S53_dom"/>
</dbReference>
<dbReference type="PROSITE" id="PS00136">
    <property type="entry name" value="SUBTILASE_ASP"/>
    <property type="match status" value="1"/>
</dbReference>
<keyword evidence="4" id="KW-0720">Serine protease</keyword>
<dbReference type="PRINTS" id="PR00723">
    <property type="entry name" value="SUBTILISIN"/>
</dbReference>
<comment type="caution">
    <text evidence="7">Lacks conserved residue(s) required for the propagation of feature annotation.</text>
</comment>
<evidence type="ECO:0000313" key="11">
    <source>
        <dbReference type="Proteomes" id="UP001189429"/>
    </source>
</evidence>
<keyword evidence="11" id="KW-1185">Reference proteome</keyword>
<evidence type="ECO:0000313" key="10">
    <source>
        <dbReference type="EMBL" id="CAK0878011.1"/>
    </source>
</evidence>
<protein>
    <recommendedName>
        <fullName evidence="6">subtilisin</fullName>
        <ecNumber evidence="6">3.4.21.62</ecNumber>
    </recommendedName>
</protein>
<evidence type="ECO:0000256" key="3">
    <source>
        <dbReference type="ARBA" id="ARBA00022801"/>
    </source>
</evidence>
<dbReference type="PROSITE" id="PS51892">
    <property type="entry name" value="SUBTILASE"/>
    <property type="match status" value="1"/>
</dbReference>
<dbReference type="InterPro" id="IPR023827">
    <property type="entry name" value="Peptidase_S8_Asp-AS"/>
</dbReference>
<accession>A0ABN9VWM1</accession>
<dbReference type="PANTHER" id="PTHR43806:SF11">
    <property type="entry name" value="CEREVISIN-RELATED"/>
    <property type="match status" value="1"/>
</dbReference>
<name>A0ABN9VWM1_9DINO</name>
<dbReference type="EMBL" id="CAUYUJ010017799">
    <property type="protein sequence ID" value="CAK0878011.1"/>
    <property type="molecule type" value="Genomic_DNA"/>
</dbReference>
<evidence type="ECO:0000256" key="6">
    <source>
        <dbReference type="ARBA" id="ARBA00023619"/>
    </source>
</evidence>
<comment type="catalytic activity">
    <reaction evidence="5">
        <text>Hydrolysis of proteins with broad specificity for peptide bonds, and a preference for a large uncharged residue in P1. Hydrolyzes peptide amides.</text>
        <dbReference type="EC" id="3.4.21.62"/>
    </reaction>
</comment>
<feature type="domain" description="Peptidase S8/S53" evidence="9">
    <location>
        <begin position="94"/>
        <end position="246"/>
    </location>
</feature>
<evidence type="ECO:0000256" key="8">
    <source>
        <dbReference type="SAM" id="MobiDB-lite"/>
    </source>
</evidence>
<dbReference type="InterPro" id="IPR015500">
    <property type="entry name" value="Peptidase_S8_subtilisin-rel"/>
</dbReference>
<comment type="similarity">
    <text evidence="1 7">Belongs to the peptidase S8 family.</text>
</comment>
<dbReference type="PANTHER" id="PTHR43806">
    <property type="entry name" value="PEPTIDASE S8"/>
    <property type="match status" value="1"/>
</dbReference>
<dbReference type="EC" id="3.4.21.62" evidence="6"/>
<dbReference type="SUPFAM" id="SSF52743">
    <property type="entry name" value="Subtilisin-like"/>
    <property type="match status" value="1"/>
</dbReference>
<dbReference type="InterPro" id="IPR036852">
    <property type="entry name" value="Peptidase_S8/S53_dom_sf"/>
</dbReference>
<feature type="non-terminal residue" evidence="10">
    <location>
        <position position="246"/>
    </location>
</feature>
<evidence type="ECO:0000259" key="9">
    <source>
        <dbReference type="Pfam" id="PF00082"/>
    </source>
</evidence>
<evidence type="ECO:0000256" key="5">
    <source>
        <dbReference type="ARBA" id="ARBA00023529"/>
    </source>
</evidence>